<proteinExistence type="predicted"/>
<comment type="caution">
    <text evidence="2">The sequence shown here is derived from an EMBL/GenBank/DDBJ whole genome shotgun (WGS) entry which is preliminary data.</text>
</comment>
<gene>
    <name evidence="2" type="ORF">HMPREF0281_01831</name>
</gene>
<accession>A0ABN0ADR0</accession>
<evidence type="ECO:0000256" key="1">
    <source>
        <dbReference type="SAM" id="MobiDB-lite"/>
    </source>
</evidence>
<feature type="compositionally biased region" description="Polar residues" evidence="1">
    <location>
        <begin position="89"/>
        <end position="103"/>
    </location>
</feature>
<sequence>MGKITSTVTESVTGIRHKEPVAPTTAGVLSIDWQQLAAQAKQAEKDMHEVAETALATSTNHDVRGAAKDIIEISQCERCDAKNRHRQQPAVNRNMTPAGSTSKDQNDIEMEF</sequence>
<feature type="region of interest" description="Disordered" evidence="1">
    <location>
        <begin position="82"/>
        <end position="112"/>
    </location>
</feature>
<name>A0ABN0ADR0_CORAM</name>
<evidence type="ECO:0000313" key="3">
    <source>
        <dbReference type="Proteomes" id="UP000006015"/>
    </source>
</evidence>
<dbReference type="Proteomes" id="UP000006015">
    <property type="component" value="Unassembled WGS sequence"/>
</dbReference>
<evidence type="ECO:0000313" key="2">
    <source>
        <dbReference type="EMBL" id="EFG80957.1"/>
    </source>
</evidence>
<dbReference type="RefSeq" id="WP_003848254.1">
    <property type="nucleotide sequence ID" value="NZ_CP009244.1"/>
</dbReference>
<dbReference type="EMBL" id="ADNS01000017">
    <property type="protein sequence ID" value="EFG80957.1"/>
    <property type="molecule type" value="Genomic_DNA"/>
</dbReference>
<protein>
    <submittedName>
        <fullName evidence="2">Uncharacterized protein</fullName>
    </submittedName>
</protein>
<organism evidence="2 3">
    <name type="scientific">Corynebacterium ammoniagenes DSM 20306</name>
    <dbReference type="NCBI Taxonomy" id="649754"/>
    <lineage>
        <taxon>Bacteria</taxon>
        <taxon>Bacillati</taxon>
        <taxon>Actinomycetota</taxon>
        <taxon>Actinomycetes</taxon>
        <taxon>Mycobacteriales</taxon>
        <taxon>Corynebacteriaceae</taxon>
        <taxon>Corynebacterium</taxon>
    </lineage>
</organism>
<reference evidence="2 3" key="1">
    <citation type="submission" date="2010-04" db="EMBL/GenBank/DDBJ databases">
        <authorList>
            <person name="Weinstock G."/>
            <person name="Sodergren E."/>
            <person name="Clifton S."/>
            <person name="Fulton L."/>
            <person name="Fulton B."/>
            <person name="Courtney L."/>
            <person name="Fronick C."/>
            <person name="Harrison M."/>
            <person name="Strong C."/>
            <person name="Farmer C."/>
            <person name="Delahaunty K."/>
            <person name="Markovic C."/>
            <person name="Hall O."/>
            <person name="Minx P."/>
            <person name="Tomlinson C."/>
            <person name="Mitreva M."/>
            <person name="Hou S."/>
            <person name="Wollam A."/>
            <person name="Pepin K.H."/>
            <person name="Johnson M."/>
            <person name="Bhonagiri V."/>
            <person name="Zhang X."/>
            <person name="Suruliraj S."/>
            <person name="Warren W."/>
            <person name="Chinwalla A."/>
            <person name="Mardis E.R."/>
            <person name="Wilson R.K."/>
        </authorList>
    </citation>
    <scope>NUCLEOTIDE SEQUENCE [LARGE SCALE GENOMIC DNA]</scope>
    <source>
        <strain evidence="2 3">DSM 20306</strain>
    </source>
</reference>
<keyword evidence="3" id="KW-1185">Reference proteome</keyword>